<reference evidence="2" key="1">
    <citation type="journal article" date="2014" name="Nat. Commun.">
        <title>Multiple recent horizontal transfers of a large genomic region in cheese making fungi.</title>
        <authorList>
            <person name="Cheeseman K."/>
            <person name="Ropars J."/>
            <person name="Renault P."/>
            <person name="Dupont J."/>
            <person name="Gouzy J."/>
            <person name="Branca A."/>
            <person name="Abraham A.L."/>
            <person name="Ceppi M."/>
            <person name="Conseiller E."/>
            <person name="Debuchy R."/>
            <person name="Malagnac F."/>
            <person name="Goarin A."/>
            <person name="Silar P."/>
            <person name="Lacoste S."/>
            <person name="Sallet E."/>
            <person name="Bensimon A."/>
            <person name="Giraud T."/>
            <person name="Brygoo Y."/>
        </authorList>
    </citation>
    <scope>NUCLEOTIDE SEQUENCE [LARGE SCALE GENOMIC DNA]</scope>
    <source>
        <strain evidence="2">FM164</strain>
    </source>
</reference>
<keyword evidence="3" id="KW-1185">Reference proteome</keyword>
<organism evidence="2 3">
    <name type="scientific">Penicillium roqueforti (strain FM164)</name>
    <dbReference type="NCBI Taxonomy" id="1365484"/>
    <lineage>
        <taxon>Eukaryota</taxon>
        <taxon>Fungi</taxon>
        <taxon>Dikarya</taxon>
        <taxon>Ascomycota</taxon>
        <taxon>Pezizomycotina</taxon>
        <taxon>Eurotiomycetes</taxon>
        <taxon>Eurotiomycetidae</taxon>
        <taxon>Eurotiales</taxon>
        <taxon>Aspergillaceae</taxon>
        <taxon>Penicillium</taxon>
    </lineage>
</organism>
<evidence type="ECO:0000313" key="3">
    <source>
        <dbReference type="Proteomes" id="UP000030686"/>
    </source>
</evidence>
<protein>
    <submittedName>
        <fullName evidence="2">Genomic scaffold, ProqFM164S01</fullName>
    </submittedName>
</protein>
<proteinExistence type="predicted"/>
<dbReference type="Proteomes" id="UP000030686">
    <property type="component" value="Unassembled WGS sequence"/>
</dbReference>
<evidence type="ECO:0000313" key="2">
    <source>
        <dbReference type="EMBL" id="CDM28625.1"/>
    </source>
</evidence>
<name>W6PXE7_PENRF</name>
<dbReference type="STRING" id="1365484.W6PXE7"/>
<gene>
    <name evidence="2" type="ORF">PROQFM164_S01g002436</name>
</gene>
<dbReference type="OrthoDB" id="4222821at2759"/>
<dbReference type="AlphaFoldDB" id="W6PXE7"/>
<feature type="compositionally biased region" description="Basic and acidic residues" evidence="1">
    <location>
        <begin position="7"/>
        <end position="17"/>
    </location>
</feature>
<feature type="compositionally biased region" description="Polar residues" evidence="1">
    <location>
        <begin position="49"/>
        <end position="58"/>
    </location>
</feature>
<accession>W6PXE7</accession>
<sequence length="220" mass="24282">MLNSSEELLRTLREFKLSRPRSRSGTDQPSRETNRGLSPASLTDRHAPTPSSRNTSDGSPAPAPTSPTASSHPSKRSSDESETVDPILTMLMLTCYISLLRVYREVFSLIRDSIAETATMVESNFLPTLPSIHIDGLDVAQRRDLQIRILLQASAHLIRQIDECMCAIRLDMHGGLTRRLFDIVLDVPEAGGGGDVGNMKKSLAQIVRAINLKLGNTWEF</sequence>
<dbReference type="EMBL" id="HG792015">
    <property type="protein sequence ID" value="CDM28625.1"/>
    <property type="molecule type" value="Genomic_DNA"/>
</dbReference>
<evidence type="ECO:0000256" key="1">
    <source>
        <dbReference type="SAM" id="MobiDB-lite"/>
    </source>
</evidence>
<feature type="region of interest" description="Disordered" evidence="1">
    <location>
        <begin position="1"/>
        <end position="82"/>
    </location>
</feature>